<dbReference type="Gene3D" id="1.25.10.10">
    <property type="entry name" value="Leucine-rich Repeat Variant"/>
    <property type="match status" value="1"/>
</dbReference>
<dbReference type="OrthoDB" id="5574718at2759"/>
<evidence type="ECO:0000256" key="2">
    <source>
        <dbReference type="ARBA" id="ARBA00022490"/>
    </source>
</evidence>
<dbReference type="GO" id="GO:0051879">
    <property type="term" value="F:Hsp90 protein binding"/>
    <property type="evidence" value="ECO:0007669"/>
    <property type="project" value="TreeGrafter"/>
</dbReference>
<dbReference type="EMBL" id="CP014585">
    <property type="protein sequence ID" value="ANZ76249.1"/>
    <property type="molecule type" value="Genomic_DNA"/>
</dbReference>
<dbReference type="InterPro" id="IPR011989">
    <property type="entry name" value="ARM-like"/>
</dbReference>
<organism evidence="4 5">
    <name type="scientific">Komagataella pastoris</name>
    <name type="common">Yeast</name>
    <name type="synonym">Pichia pastoris</name>
    <dbReference type="NCBI Taxonomy" id="4922"/>
    <lineage>
        <taxon>Eukaryota</taxon>
        <taxon>Fungi</taxon>
        <taxon>Dikarya</taxon>
        <taxon>Ascomycota</taxon>
        <taxon>Saccharomycotina</taxon>
        <taxon>Pichiomycetes</taxon>
        <taxon>Pichiales</taxon>
        <taxon>Pichiaceae</taxon>
        <taxon>Komagataella</taxon>
    </lineage>
</organism>
<dbReference type="SUPFAM" id="SSF48371">
    <property type="entry name" value="ARM repeat"/>
    <property type="match status" value="1"/>
</dbReference>
<sequence>MDQLTELTATIDEYLESKSKDSREKVKKLVSQPAYIKLWIFDPDYKRRVSLLQALLADEDPFLADFVLSHFCSGFTDLLKSYKKCSSTVSTNQVVTYLQLFNNLIDTNFHSIKEELEGPVMSMLYLLDDASVRPDILLVLAHLKQVDRRISDYCEFERTAEYCVDSFLNDVGLQELNSFLYECVGHLIVIFPETVSKYASNENFLRLLTTDISRLTTLNAIELENSPLLLKVLYMLSSLCIDESNRNLIHDHYSKLLTKLLTVSFSKNERAQLILTLTALVLVKTWHVPSMGEKSAQLTMTYDIFIAGVITDVSTEILDLSLEGLTYLSIKVEAKRMIRNDDDLLITILQLLKKKKNVNLAYGILSILENVTSMKTPDESISTVLEDTEKDDPTEILNFLFHILAHQDLMSSLLALFKDEAATSLVHTSIINLIRNIVYFKETRSIVFEQKGLDILFSHLISTKDNQAQFESQLVCIESVSKILLTSNPEVVVEKYDLIPVAFLVQLVQAYDHQKYQTRYKTIFAMHLESKVSNQAVFEVIISLTNLASVPNMDLKKSIGNAVLPSLPNFSISEIPSIRQSMLELLSNLSDCPDCLQYVFNWSKPDTKKNYDTLLDLLYHLGSGPSQSAILSFFANASVYDLVADVLVENKDFIIFLSKVLDTQRSEEPIVERTLFILINCGQISTTKMRQALPNTFSDVLNQIMRSISSAELRKMCLEVARLSKEEN</sequence>
<dbReference type="InterPro" id="IPR024660">
    <property type="entry name" value="UCS_central_dom"/>
</dbReference>
<comment type="subcellular location">
    <subcellularLocation>
        <location evidence="1">Cytoplasm</location>
    </subcellularLocation>
</comment>
<keyword evidence="2" id="KW-0963">Cytoplasm</keyword>
<dbReference type="GO" id="GO:0005737">
    <property type="term" value="C:cytoplasm"/>
    <property type="evidence" value="ECO:0007669"/>
    <property type="project" value="UniProtKB-SubCell"/>
</dbReference>
<dbReference type="PANTHER" id="PTHR45994:SF1">
    <property type="entry name" value="FI21225P1"/>
    <property type="match status" value="1"/>
</dbReference>
<name>A0A1B2JDV9_PICPA</name>
<reference evidence="4 5" key="1">
    <citation type="submission" date="2016-02" db="EMBL/GenBank/DDBJ databases">
        <title>Comparative genomic and transcriptomic foundation for Pichia pastoris.</title>
        <authorList>
            <person name="Love K.R."/>
            <person name="Shah K.A."/>
            <person name="Whittaker C.A."/>
            <person name="Wu J."/>
            <person name="Bartlett M.C."/>
            <person name="Ma D."/>
            <person name="Leeson R.L."/>
            <person name="Priest M."/>
            <person name="Young S.K."/>
            <person name="Love J.C."/>
        </authorList>
    </citation>
    <scope>NUCLEOTIDE SEQUENCE [LARGE SCALE GENOMIC DNA]</scope>
    <source>
        <strain evidence="4 5">ATCC 28485</strain>
    </source>
</reference>
<evidence type="ECO:0000256" key="1">
    <source>
        <dbReference type="ARBA" id="ARBA00004496"/>
    </source>
</evidence>
<evidence type="ECO:0000313" key="5">
    <source>
        <dbReference type="Proteomes" id="UP000094565"/>
    </source>
</evidence>
<protein>
    <submittedName>
        <fullName evidence="4">BA75_02865T0</fullName>
    </submittedName>
</protein>
<dbReference type="Pfam" id="PF11701">
    <property type="entry name" value="UNC45-central"/>
    <property type="match status" value="1"/>
</dbReference>
<dbReference type="Proteomes" id="UP000094565">
    <property type="component" value="Chromosome 2"/>
</dbReference>
<evidence type="ECO:0000313" key="4">
    <source>
        <dbReference type="EMBL" id="ANZ76249.1"/>
    </source>
</evidence>
<feature type="domain" description="UNC-45/Cro1/She4 central" evidence="3">
    <location>
        <begin position="128"/>
        <end position="285"/>
    </location>
</feature>
<keyword evidence="5" id="KW-1185">Reference proteome</keyword>
<gene>
    <name evidence="4" type="primary">SHE4</name>
    <name evidence="4" type="ORF">ATY40_BA7502865</name>
</gene>
<evidence type="ECO:0000259" key="3">
    <source>
        <dbReference type="Pfam" id="PF11701"/>
    </source>
</evidence>
<dbReference type="InterPro" id="IPR016024">
    <property type="entry name" value="ARM-type_fold"/>
</dbReference>
<accession>A0A1B2JDV9</accession>
<dbReference type="AlphaFoldDB" id="A0A1B2JDV9"/>
<dbReference type="PANTHER" id="PTHR45994">
    <property type="entry name" value="FI21225P1"/>
    <property type="match status" value="1"/>
</dbReference>
<proteinExistence type="predicted"/>